<dbReference type="InterPro" id="IPR000182">
    <property type="entry name" value="GNAT_dom"/>
</dbReference>
<protein>
    <submittedName>
        <fullName evidence="2">Acetyltransferase (GNAT) domain-containing protein</fullName>
    </submittedName>
</protein>
<dbReference type="GO" id="GO:0016747">
    <property type="term" value="F:acyltransferase activity, transferring groups other than amino-acyl groups"/>
    <property type="evidence" value="ECO:0007669"/>
    <property type="project" value="InterPro"/>
</dbReference>
<dbReference type="EMBL" id="FNCH01000002">
    <property type="protein sequence ID" value="SDF95490.1"/>
    <property type="molecule type" value="Genomic_DNA"/>
</dbReference>
<accession>A0A1G7QD27</accession>
<keyword evidence="2" id="KW-0808">Transferase</keyword>
<keyword evidence="3" id="KW-1185">Reference proteome</keyword>
<evidence type="ECO:0000313" key="2">
    <source>
        <dbReference type="EMBL" id="SDF95490.1"/>
    </source>
</evidence>
<evidence type="ECO:0000259" key="1">
    <source>
        <dbReference type="PROSITE" id="PS51186"/>
    </source>
</evidence>
<dbReference type="InterPro" id="IPR016181">
    <property type="entry name" value="Acyl_CoA_acyltransferase"/>
</dbReference>
<organism evidence="2 3">
    <name type="scientific">Pedobacter terrae</name>
    <dbReference type="NCBI Taxonomy" id="405671"/>
    <lineage>
        <taxon>Bacteria</taxon>
        <taxon>Pseudomonadati</taxon>
        <taxon>Bacteroidota</taxon>
        <taxon>Sphingobacteriia</taxon>
        <taxon>Sphingobacteriales</taxon>
        <taxon>Sphingobacteriaceae</taxon>
        <taxon>Pedobacter</taxon>
    </lineage>
</organism>
<dbReference type="STRING" id="405671.SAMN05421827_102238"/>
<proteinExistence type="predicted"/>
<dbReference type="Pfam" id="PF00583">
    <property type="entry name" value="Acetyltransf_1"/>
    <property type="match status" value="1"/>
</dbReference>
<dbReference type="Gene3D" id="3.40.630.30">
    <property type="match status" value="1"/>
</dbReference>
<dbReference type="AlphaFoldDB" id="A0A1G7QD27"/>
<sequence length="168" mass="19700">MLYLNDKCETRALTAKNFNMNIISVRENPSYKDTAIKYFQKSWSEVMPIIYEDCISNCINAHQPLPQWYLLENDGEIIGCAGLITNDFISRMDLYPWICAIYIDEKFRGNAYGSLLIDKAKEDTKAFGFKYLNLCTDHIGYYEKYGFTYLGEGYHPWEEKSRVYQIEV</sequence>
<reference evidence="3" key="1">
    <citation type="submission" date="2016-10" db="EMBL/GenBank/DDBJ databases">
        <authorList>
            <person name="Varghese N."/>
            <person name="Submissions S."/>
        </authorList>
    </citation>
    <scope>NUCLEOTIDE SEQUENCE [LARGE SCALE GENOMIC DNA]</scope>
    <source>
        <strain evidence="3">DSM 17933</strain>
    </source>
</reference>
<dbReference type="Proteomes" id="UP000199643">
    <property type="component" value="Unassembled WGS sequence"/>
</dbReference>
<dbReference type="PROSITE" id="PS51186">
    <property type="entry name" value="GNAT"/>
    <property type="match status" value="1"/>
</dbReference>
<evidence type="ECO:0000313" key="3">
    <source>
        <dbReference type="Proteomes" id="UP000199643"/>
    </source>
</evidence>
<feature type="domain" description="N-acetyltransferase" evidence="1">
    <location>
        <begin position="20"/>
        <end position="168"/>
    </location>
</feature>
<gene>
    <name evidence="2" type="ORF">SAMN05421827_102238</name>
</gene>
<name>A0A1G7QD27_9SPHI</name>
<dbReference type="SUPFAM" id="SSF55729">
    <property type="entry name" value="Acyl-CoA N-acyltransferases (Nat)"/>
    <property type="match status" value="1"/>
</dbReference>
<dbReference type="CDD" id="cd04301">
    <property type="entry name" value="NAT_SF"/>
    <property type="match status" value="1"/>
</dbReference>